<keyword evidence="2" id="KW-1185">Reference proteome</keyword>
<sequence length="64" mass="7712">MYTIKELQFVLLFEVFTFDDMDNWQAAVHSLFNLFPKLYSTDEIDTIFMLAQEKYDSLIYTLDE</sequence>
<proteinExistence type="predicted"/>
<protein>
    <submittedName>
        <fullName evidence="1">Uncharacterized protein</fullName>
    </submittedName>
</protein>
<accession>A0A8E4UY83</accession>
<evidence type="ECO:0000313" key="2">
    <source>
        <dbReference type="Proteomes" id="UP000693768"/>
    </source>
</evidence>
<name>A0A8E4UY83_9CAUD</name>
<dbReference type="EMBL" id="MT732451">
    <property type="protein sequence ID" value="QQO97433.1"/>
    <property type="molecule type" value="Genomic_DNA"/>
</dbReference>
<evidence type="ECO:0000313" key="1">
    <source>
        <dbReference type="EMBL" id="QQO97433.1"/>
    </source>
</evidence>
<dbReference type="Proteomes" id="UP000693768">
    <property type="component" value="Segment"/>
</dbReference>
<reference evidence="1" key="1">
    <citation type="submission" date="2020-07" db="EMBL/GenBank/DDBJ databases">
        <title>Highly diverse flavobacterial phages as mortality factor during North Sea spring blooms.</title>
        <authorList>
            <person name="Bartlau N."/>
            <person name="Wichels A."/>
            <person name="Krohne G."/>
            <person name="Adriaenssens E.M."/>
            <person name="Heins A."/>
            <person name="Fuchs B.M."/>
            <person name="Amann R."/>
            <person name="Moraru C."/>
        </authorList>
    </citation>
    <scope>NUCLEOTIDE SEQUENCE</scope>
</reference>
<gene>
    <name evidence="1" type="ORF">Molly1_14</name>
</gene>
<organism evidence="1 2">
    <name type="scientific">Maribacter phage Molly_1</name>
    <dbReference type="NCBI Taxonomy" id="2745685"/>
    <lineage>
        <taxon>Viruses</taxon>
        <taxon>Duplodnaviria</taxon>
        <taxon>Heunggongvirae</taxon>
        <taxon>Uroviricota</taxon>
        <taxon>Caudoviricetes</taxon>
        <taxon>Molycolviridae</taxon>
        <taxon>Mollyvirus</taxon>
        <taxon>Mollyvirus molly</taxon>
    </lineage>
</organism>